<organism evidence="4 5">
    <name type="scientific">Paenibacillus filicis</name>
    <dbReference type="NCBI Taxonomy" id="669464"/>
    <lineage>
        <taxon>Bacteria</taxon>
        <taxon>Bacillati</taxon>
        <taxon>Bacillota</taxon>
        <taxon>Bacilli</taxon>
        <taxon>Bacillales</taxon>
        <taxon>Paenibacillaceae</taxon>
        <taxon>Paenibacillus</taxon>
    </lineage>
</organism>
<name>A0ABU9DMF0_9BACL</name>
<dbReference type="InterPro" id="IPR003782">
    <property type="entry name" value="SCO1/SenC"/>
</dbReference>
<dbReference type="InterPro" id="IPR036249">
    <property type="entry name" value="Thioredoxin-like_sf"/>
</dbReference>
<keyword evidence="5" id="KW-1185">Reference proteome</keyword>
<feature type="domain" description="Thioredoxin" evidence="3">
    <location>
        <begin position="36"/>
        <end position="202"/>
    </location>
</feature>
<evidence type="ECO:0000256" key="2">
    <source>
        <dbReference type="ARBA" id="ARBA00023008"/>
    </source>
</evidence>
<dbReference type="RefSeq" id="WP_341416012.1">
    <property type="nucleotide sequence ID" value="NZ_JBBPCC010000007.1"/>
</dbReference>
<dbReference type="SUPFAM" id="SSF52833">
    <property type="entry name" value="Thioredoxin-like"/>
    <property type="match status" value="1"/>
</dbReference>
<dbReference type="PANTHER" id="PTHR12151">
    <property type="entry name" value="ELECTRON TRANSPORT PROTIN SCO1/SENC FAMILY MEMBER"/>
    <property type="match status" value="1"/>
</dbReference>
<evidence type="ECO:0000256" key="1">
    <source>
        <dbReference type="ARBA" id="ARBA00010996"/>
    </source>
</evidence>
<accession>A0ABU9DMF0</accession>
<dbReference type="InterPro" id="IPR013766">
    <property type="entry name" value="Thioredoxin_domain"/>
</dbReference>
<dbReference type="CDD" id="cd02968">
    <property type="entry name" value="SCO"/>
    <property type="match status" value="1"/>
</dbReference>
<gene>
    <name evidence="4" type="ORF">WMW72_13545</name>
</gene>
<protein>
    <submittedName>
        <fullName evidence="4">SCO family protein</fullName>
    </submittedName>
</protein>
<evidence type="ECO:0000313" key="5">
    <source>
        <dbReference type="Proteomes" id="UP001469365"/>
    </source>
</evidence>
<evidence type="ECO:0000259" key="3">
    <source>
        <dbReference type="PROSITE" id="PS51352"/>
    </source>
</evidence>
<keyword evidence="2" id="KW-0186">Copper</keyword>
<evidence type="ECO:0000313" key="4">
    <source>
        <dbReference type="EMBL" id="MEK8128923.1"/>
    </source>
</evidence>
<proteinExistence type="inferred from homology"/>
<sequence>MAALLKRHGFKLMVVALLAALALSAYTWMKKDGSVLPVIKKAPEFSLLDLSGKPAKLSDTSGKVRLVEFLFTSCVDICPMTTYNMVKLQEKLKQQGLWGDKVQFLSITFDPLKDTPEVFGKYGERMGVDSKNWTLLTGSEQETAEVAKNYGVLVQKMPDGSFVHTVTSLFLIDGQDQIRQIFPMGEDMNNDEILKMIRQLAGSS</sequence>
<dbReference type="Proteomes" id="UP001469365">
    <property type="component" value="Unassembled WGS sequence"/>
</dbReference>
<comment type="similarity">
    <text evidence="1">Belongs to the SCO1/2 family.</text>
</comment>
<comment type="caution">
    <text evidence="4">The sequence shown here is derived from an EMBL/GenBank/DDBJ whole genome shotgun (WGS) entry which is preliminary data.</text>
</comment>
<dbReference type="PROSITE" id="PS51352">
    <property type="entry name" value="THIOREDOXIN_2"/>
    <property type="match status" value="1"/>
</dbReference>
<dbReference type="Pfam" id="PF02630">
    <property type="entry name" value="SCO1-SenC"/>
    <property type="match status" value="1"/>
</dbReference>
<dbReference type="PANTHER" id="PTHR12151:SF25">
    <property type="entry name" value="LINALOOL DEHYDRATASE_ISOMERASE DOMAIN-CONTAINING PROTEIN"/>
    <property type="match status" value="1"/>
</dbReference>
<reference evidence="4 5" key="1">
    <citation type="submission" date="2024-04" db="EMBL/GenBank/DDBJ databases">
        <title>draft genome sequnece of Paenibacillus filicis.</title>
        <authorList>
            <person name="Kim D.-U."/>
        </authorList>
    </citation>
    <scope>NUCLEOTIDE SEQUENCE [LARGE SCALE GENOMIC DNA]</scope>
    <source>
        <strain evidence="4 5">KACC14197</strain>
    </source>
</reference>
<dbReference type="Gene3D" id="3.40.30.10">
    <property type="entry name" value="Glutaredoxin"/>
    <property type="match status" value="1"/>
</dbReference>
<dbReference type="EMBL" id="JBBPCC010000007">
    <property type="protein sequence ID" value="MEK8128923.1"/>
    <property type="molecule type" value="Genomic_DNA"/>
</dbReference>